<reference evidence="10" key="1">
    <citation type="journal article" date="2019" name="Int. J. Syst. Evol. Microbiol.">
        <title>The Global Catalogue of Microorganisms (GCM) 10K type strain sequencing project: providing services to taxonomists for standard genome sequencing and annotation.</title>
        <authorList>
            <consortium name="The Broad Institute Genomics Platform"/>
            <consortium name="The Broad Institute Genome Sequencing Center for Infectious Disease"/>
            <person name="Wu L."/>
            <person name="Ma J."/>
        </authorList>
    </citation>
    <scope>NUCLEOTIDE SEQUENCE [LARGE SCALE GENOMIC DNA]</scope>
    <source>
        <strain evidence="10">CGMCC 4.7020</strain>
    </source>
</reference>
<dbReference type="Gene3D" id="1.10.3720.10">
    <property type="entry name" value="MetI-like"/>
    <property type="match status" value="1"/>
</dbReference>
<organism evidence="9 10">
    <name type="scientific">Streptomyces kaempferi</name>
    <dbReference type="NCBI Taxonomy" id="333725"/>
    <lineage>
        <taxon>Bacteria</taxon>
        <taxon>Bacillati</taxon>
        <taxon>Actinomycetota</taxon>
        <taxon>Actinomycetes</taxon>
        <taxon>Kitasatosporales</taxon>
        <taxon>Streptomycetaceae</taxon>
        <taxon>Streptomyces</taxon>
    </lineage>
</organism>
<feature type="transmembrane region" description="Helical" evidence="7">
    <location>
        <begin position="9"/>
        <end position="30"/>
    </location>
</feature>
<evidence type="ECO:0000256" key="3">
    <source>
        <dbReference type="ARBA" id="ARBA00022475"/>
    </source>
</evidence>
<evidence type="ECO:0000256" key="7">
    <source>
        <dbReference type="RuleBase" id="RU363032"/>
    </source>
</evidence>
<dbReference type="InterPro" id="IPR045621">
    <property type="entry name" value="BPD_transp_1_N"/>
</dbReference>
<dbReference type="InterPro" id="IPR035906">
    <property type="entry name" value="MetI-like_sf"/>
</dbReference>
<dbReference type="InterPro" id="IPR000515">
    <property type="entry name" value="MetI-like"/>
</dbReference>
<evidence type="ECO:0000256" key="6">
    <source>
        <dbReference type="ARBA" id="ARBA00023136"/>
    </source>
</evidence>
<feature type="transmembrane region" description="Helical" evidence="7">
    <location>
        <begin position="153"/>
        <end position="180"/>
    </location>
</feature>
<dbReference type="CDD" id="cd06261">
    <property type="entry name" value="TM_PBP2"/>
    <property type="match status" value="1"/>
</dbReference>
<keyword evidence="10" id="KW-1185">Reference proteome</keyword>
<dbReference type="RefSeq" id="WP_168530342.1">
    <property type="nucleotide sequence ID" value="NZ_JBHTMM010000024.1"/>
</dbReference>
<protein>
    <submittedName>
        <fullName evidence="9">ABC transporter permease</fullName>
    </submittedName>
</protein>
<keyword evidence="5 7" id="KW-1133">Transmembrane helix</keyword>
<dbReference type="Pfam" id="PF19300">
    <property type="entry name" value="BPD_transp_1_N"/>
    <property type="match status" value="1"/>
</dbReference>
<feature type="transmembrane region" description="Helical" evidence="7">
    <location>
        <begin position="257"/>
        <end position="279"/>
    </location>
</feature>
<dbReference type="PANTHER" id="PTHR43163:SF6">
    <property type="entry name" value="DIPEPTIDE TRANSPORT SYSTEM PERMEASE PROTEIN DPPB-RELATED"/>
    <property type="match status" value="1"/>
</dbReference>
<keyword evidence="2 7" id="KW-0813">Transport</keyword>
<comment type="similarity">
    <text evidence="7">Belongs to the binding-protein-dependent transport system permease family.</text>
</comment>
<dbReference type="PROSITE" id="PS50928">
    <property type="entry name" value="ABC_TM1"/>
    <property type="match status" value="1"/>
</dbReference>
<accession>A0ABW3XH01</accession>
<proteinExistence type="inferred from homology"/>
<feature type="transmembrane region" description="Helical" evidence="7">
    <location>
        <begin position="304"/>
        <end position="330"/>
    </location>
</feature>
<dbReference type="Pfam" id="PF00528">
    <property type="entry name" value="BPD_transp_1"/>
    <property type="match status" value="1"/>
</dbReference>
<sequence>MAAYIIRRVFGAVVLLLIVSAVTFAIFFLVPRLAGQSMDQLAAQYVGKDANKASIAAVKQNLGFDKPLYEQYWHFIKQIFVGADYKFGPDASHCSAPCFGYSFKSHIEVWPQITDRIPVTFSLAIGAAVIWVTTGVATGVVSALKRGSFLDRFFMGIALAGVSLPIFFTGMLALGLFTVQWPIWDTGVNYVNFTDNPGEWAWNLLIPWCSLAFLYSALYARLTRAGMLETMNEDYIRTARAKGLRESKVIAKHGLRAALTPIVTIFGMDFGLLVGGAVITENVFSFQGLGFYAVKGVSDNDLPIVMGVTLVAAFFIVVCNLLVDLVYAAIDPRVRLA</sequence>
<evidence type="ECO:0000256" key="1">
    <source>
        <dbReference type="ARBA" id="ARBA00004651"/>
    </source>
</evidence>
<feature type="transmembrane region" description="Helical" evidence="7">
    <location>
        <begin position="119"/>
        <end position="141"/>
    </location>
</feature>
<evidence type="ECO:0000256" key="2">
    <source>
        <dbReference type="ARBA" id="ARBA00022448"/>
    </source>
</evidence>
<evidence type="ECO:0000256" key="4">
    <source>
        <dbReference type="ARBA" id="ARBA00022692"/>
    </source>
</evidence>
<keyword evidence="4 7" id="KW-0812">Transmembrane</keyword>
<comment type="caution">
    <text evidence="9">The sequence shown here is derived from an EMBL/GenBank/DDBJ whole genome shotgun (WGS) entry which is preliminary data.</text>
</comment>
<feature type="transmembrane region" description="Helical" evidence="7">
    <location>
        <begin position="200"/>
        <end position="222"/>
    </location>
</feature>
<evidence type="ECO:0000256" key="5">
    <source>
        <dbReference type="ARBA" id="ARBA00022989"/>
    </source>
</evidence>
<dbReference type="EMBL" id="JBHTMM010000024">
    <property type="protein sequence ID" value="MFD1308199.1"/>
    <property type="molecule type" value="Genomic_DNA"/>
</dbReference>
<name>A0ABW3XH01_9ACTN</name>
<gene>
    <name evidence="9" type="ORF">ACFQ5X_20360</name>
</gene>
<comment type="subcellular location">
    <subcellularLocation>
        <location evidence="1 7">Cell membrane</location>
        <topology evidence="1 7">Multi-pass membrane protein</topology>
    </subcellularLocation>
</comment>
<dbReference type="SUPFAM" id="SSF161098">
    <property type="entry name" value="MetI-like"/>
    <property type="match status" value="1"/>
</dbReference>
<evidence type="ECO:0000259" key="8">
    <source>
        <dbReference type="PROSITE" id="PS50928"/>
    </source>
</evidence>
<keyword evidence="3" id="KW-1003">Cell membrane</keyword>
<dbReference type="Proteomes" id="UP001597058">
    <property type="component" value="Unassembled WGS sequence"/>
</dbReference>
<feature type="domain" description="ABC transmembrane type-1" evidence="8">
    <location>
        <begin position="117"/>
        <end position="327"/>
    </location>
</feature>
<keyword evidence="6 7" id="KW-0472">Membrane</keyword>
<evidence type="ECO:0000313" key="10">
    <source>
        <dbReference type="Proteomes" id="UP001597058"/>
    </source>
</evidence>
<dbReference type="PANTHER" id="PTHR43163">
    <property type="entry name" value="DIPEPTIDE TRANSPORT SYSTEM PERMEASE PROTEIN DPPB-RELATED"/>
    <property type="match status" value="1"/>
</dbReference>
<evidence type="ECO:0000313" key="9">
    <source>
        <dbReference type="EMBL" id="MFD1308199.1"/>
    </source>
</evidence>